<gene>
    <name evidence="1" type="ORF">VMF7928_02711</name>
</gene>
<accession>A0ABM9A553</accession>
<protein>
    <submittedName>
        <fullName evidence="1">Uncharacterized protein</fullName>
    </submittedName>
</protein>
<dbReference type="Proteomes" id="UP000838748">
    <property type="component" value="Unassembled WGS sequence"/>
</dbReference>
<dbReference type="InterPro" id="IPR036388">
    <property type="entry name" value="WH-like_DNA-bd_sf"/>
</dbReference>
<evidence type="ECO:0000313" key="2">
    <source>
        <dbReference type="Proteomes" id="UP000838748"/>
    </source>
</evidence>
<dbReference type="SUPFAM" id="SSF46894">
    <property type="entry name" value="C-terminal effector domain of the bipartite response regulators"/>
    <property type="match status" value="1"/>
</dbReference>
<keyword evidence="2" id="KW-1185">Reference proteome</keyword>
<comment type="caution">
    <text evidence="1">The sequence shown here is derived from an EMBL/GenBank/DDBJ whole genome shotgun (WGS) entry which is preliminary data.</text>
</comment>
<organism evidence="1 2">
    <name type="scientific">Vibrio marisflavi CECT 7928</name>
    <dbReference type="NCBI Taxonomy" id="634439"/>
    <lineage>
        <taxon>Bacteria</taxon>
        <taxon>Pseudomonadati</taxon>
        <taxon>Pseudomonadota</taxon>
        <taxon>Gammaproteobacteria</taxon>
        <taxon>Vibrionales</taxon>
        <taxon>Vibrionaceae</taxon>
        <taxon>Vibrio</taxon>
    </lineage>
</organism>
<evidence type="ECO:0000313" key="1">
    <source>
        <dbReference type="EMBL" id="CAH0540266.1"/>
    </source>
</evidence>
<sequence length="122" mass="13919">MIIINRRFEVDLDLDKGFVKDSVTNHVSSLGVNETELLGYFLSHQNDLLSKKQLIDNIWTKRGVVVEDWFEKECLEKGGDATPKINLREFKSQRCLQATHLAFFQLQATAIAVGHFADDIKP</sequence>
<dbReference type="Gene3D" id="1.10.10.10">
    <property type="entry name" value="Winged helix-like DNA-binding domain superfamily/Winged helix DNA-binding domain"/>
    <property type="match status" value="1"/>
</dbReference>
<name>A0ABM9A553_9VIBR</name>
<dbReference type="InterPro" id="IPR016032">
    <property type="entry name" value="Sig_transdc_resp-reg_C-effctor"/>
</dbReference>
<dbReference type="EMBL" id="CAKLDM010000002">
    <property type="protein sequence ID" value="CAH0540266.1"/>
    <property type="molecule type" value="Genomic_DNA"/>
</dbReference>
<proteinExistence type="predicted"/>
<reference evidence="1" key="1">
    <citation type="submission" date="2021-11" db="EMBL/GenBank/DDBJ databases">
        <authorList>
            <person name="Rodrigo-Torres L."/>
            <person name="Arahal R. D."/>
            <person name="Lucena T."/>
        </authorList>
    </citation>
    <scope>NUCLEOTIDE SEQUENCE</scope>
    <source>
        <strain evidence="1">CECT 7928</strain>
    </source>
</reference>